<sequence length="144" mass="15729">MKVGECMTRDVRLASPDETLREAARAMADLDAGVLPVGENDRLVGMITDRDIAVRGVGEGKGPDAKIREVMTQDVRYCFEDDDAEDVLENMGEQQVRRMPVLNAEKRLVGIISIGDLAGREEPRRAGEALSEISRPGGAHSQTH</sequence>
<dbReference type="EMBL" id="JBHUEY010000012">
    <property type="protein sequence ID" value="MFD1785901.1"/>
    <property type="molecule type" value="Genomic_DNA"/>
</dbReference>
<protein>
    <submittedName>
        <fullName evidence="5">CBS domain-containing protein</fullName>
    </submittedName>
</protein>
<evidence type="ECO:0000313" key="6">
    <source>
        <dbReference type="Proteomes" id="UP001597237"/>
    </source>
</evidence>
<dbReference type="PANTHER" id="PTHR43080">
    <property type="entry name" value="CBS DOMAIN-CONTAINING PROTEIN CBSX3, MITOCHONDRIAL"/>
    <property type="match status" value="1"/>
</dbReference>
<dbReference type="Pfam" id="PF00571">
    <property type="entry name" value="CBS"/>
    <property type="match status" value="2"/>
</dbReference>
<name>A0ABW4N7Q1_9CAUL</name>
<dbReference type="InterPro" id="IPR046342">
    <property type="entry name" value="CBS_dom_sf"/>
</dbReference>
<keyword evidence="1 2" id="KW-0129">CBS domain</keyword>
<evidence type="ECO:0000256" key="3">
    <source>
        <dbReference type="SAM" id="MobiDB-lite"/>
    </source>
</evidence>
<proteinExistence type="predicted"/>
<reference evidence="6" key="1">
    <citation type="journal article" date="2019" name="Int. J. Syst. Evol. Microbiol.">
        <title>The Global Catalogue of Microorganisms (GCM) 10K type strain sequencing project: providing services to taxonomists for standard genome sequencing and annotation.</title>
        <authorList>
            <consortium name="The Broad Institute Genomics Platform"/>
            <consortium name="The Broad Institute Genome Sequencing Center for Infectious Disease"/>
            <person name="Wu L."/>
            <person name="Ma J."/>
        </authorList>
    </citation>
    <scope>NUCLEOTIDE SEQUENCE [LARGE SCALE GENOMIC DNA]</scope>
    <source>
        <strain evidence="6">DFY28</strain>
    </source>
</reference>
<evidence type="ECO:0000313" key="5">
    <source>
        <dbReference type="EMBL" id="MFD1785901.1"/>
    </source>
</evidence>
<dbReference type="SUPFAM" id="SSF54631">
    <property type="entry name" value="CBS-domain pair"/>
    <property type="match status" value="1"/>
</dbReference>
<dbReference type="RefSeq" id="WP_377283477.1">
    <property type="nucleotide sequence ID" value="NZ_JBHRSI010000009.1"/>
</dbReference>
<evidence type="ECO:0000256" key="1">
    <source>
        <dbReference type="ARBA" id="ARBA00023122"/>
    </source>
</evidence>
<feature type="domain" description="CBS" evidence="4">
    <location>
        <begin position="7"/>
        <end position="65"/>
    </location>
</feature>
<accession>A0ABW4N7Q1</accession>
<organism evidence="5 6">
    <name type="scientific">Phenylobacterium terrae</name>
    <dbReference type="NCBI Taxonomy" id="2665495"/>
    <lineage>
        <taxon>Bacteria</taxon>
        <taxon>Pseudomonadati</taxon>
        <taxon>Pseudomonadota</taxon>
        <taxon>Alphaproteobacteria</taxon>
        <taxon>Caulobacterales</taxon>
        <taxon>Caulobacteraceae</taxon>
        <taxon>Phenylobacterium</taxon>
    </lineage>
</organism>
<dbReference type="Proteomes" id="UP001597237">
    <property type="component" value="Unassembled WGS sequence"/>
</dbReference>
<dbReference type="Gene3D" id="3.10.580.10">
    <property type="entry name" value="CBS-domain"/>
    <property type="match status" value="1"/>
</dbReference>
<comment type="caution">
    <text evidence="5">The sequence shown here is derived from an EMBL/GenBank/DDBJ whole genome shotgun (WGS) entry which is preliminary data.</text>
</comment>
<feature type="domain" description="CBS" evidence="4">
    <location>
        <begin position="71"/>
        <end position="130"/>
    </location>
</feature>
<evidence type="ECO:0000259" key="4">
    <source>
        <dbReference type="PROSITE" id="PS51371"/>
    </source>
</evidence>
<evidence type="ECO:0000256" key="2">
    <source>
        <dbReference type="PROSITE-ProRule" id="PRU00703"/>
    </source>
</evidence>
<dbReference type="PANTHER" id="PTHR43080:SF2">
    <property type="entry name" value="CBS DOMAIN-CONTAINING PROTEIN"/>
    <property type="match status" value="1"/>
</dbReference>
<dbReference type="SMART" id="SM00116">
    <property type="entry name" value="CBS"/>
    <property type="match status" value="2"/>
</dbReference>
<feature type="region of interest" description="Disordered" evidence="3">
    <location>
        <begin position="122"/>
        <end position="144"/>
    </location>
</feature>
<gene>
    <name evidence="5" type="ORF">ACFSC0_21085</name>
</gene>
<dbReference type="InterPro" id="IPR051257">
    <property type="entry name" value="Diverse_CBS-Domain"/>
</dbReference>
<keyword evidence="6" id="KW-1185">Reference proteome</keyword>
<dbReference type="CDD" id="cd04622">
    <property type="entry name" value="CBS_pair_HRP1_like"/>
    <property type="match status" value="1"/>
</dbReference>
<dbReference type="InterPro" id="IPR000644">
    <property type="entry name" value="CBS_dom"/>
</dbReference>
<dbReference type="PROSITE" id="PS51371">
    <property type="entry name" value="CBS"/>
    <property type="match status" value="2"/>
</dbReference>